<evidence type="ECO:0000256" key="4">
    <source>
        <dbReference type="ARBA" id="ARBA00022741"/>
    </source>
</evidence>
<evidence type="ECO:0000256" key="2">
    <source>
        <dbReference type="ARBA" id="ARBA00022490"/>
    </source>
</evidence>
<dbReference type="PANTHER" id="PTHR11766:SF1">
    <property type="entry name" value="TYROSINE--TRNA LIGASE"/>
    <property type="match status" value="1"/>
</dbReference>
<evidence type="ECO:0000259" key="12">
    <source>
        <dbReference type="SMART" id="SM00363"/>
    </source>
</evidence>
<evidence type="ECO:0000256" key="11">
    <source>
        <dbReference type="PROSITE-ProRule" id="PRU00182"/>
    </source>
</evidence>
<dbReference type="PROSITE" id="PS00178">
    <property type="entry name" value="AA_TRNA_LIGASE_I"/>
    <property type="match status" value="1"/>
</dbReference>
<dbReference type="Gene3D" id="3.10.290.10">
    <property type="entry name" value="RNA-binding S4 domain"/>
    <property type="match status" value="1"/>
</dbReference>
<evidence type="ECO:0000313" key="14">
    <source>
        <dbReference type="Proteomes" id="UP000001683"/>
    </source>
</evidence>
<keyword evidence="6 11" id="KW-0694">RNA-binding</keyword>
<gene>
    <name evidence="10" type="primary">tyrS</name>
    <name evidence="13" type="ordered locus">Nther_1811</name>
</gene>
<evidence type="ECO:0000256" key="8">
    <source>
        <dbReference type="ARBA" id="ARBA00023146"/>
    </source>
</evidence>
<evidence type="ECO:0000256" key="1">
    <source>
        <dbReference type="ARBA" id="ARBA00011738"/>
    </source>
</evidence>
<name>B2A5M9_NATTJ</name>
<reference evidence="13 14" key="1">
    <citation type="submission" date="2008-04" db="EMBL/GenBank/DDBJ databases">
        <title>Complete sequence of chromosome of Natranaerobius thermophilus JW/NM-WN-LF.</title>
        <authorList>
            <consortium name="US DOE Joint Genome Institute"/>
            <person name="Copeland A."/>
            <person name="Lucas S."/>
            <person name="Lapidus A."/>
            <person name="Glavina del Rio T."/>
            <person name="Dalin E."/>
            <person name="Tice H."/>
            <person name="Bruce D."/>
            <person name="Goodwin L."/>
            <person name="Pitluck S."/>
            <person name="Chertkov O."/>
            <person name="Brettin T."/>
            <person name="Detter J.C."/>
            <person name="Han C."/>
            <person name="Kuske C.R."/>
            <person name="Schmutz J."/>
            <person name="Larimer F."/>
            <person name="Land M."/>
            <person name="Hauser L."/>
            <person name="Kyrpides N."/>
            <person name="Lykidis A."/>
            <person name="Mesbah N.M."/>
            <person name="Wiegel J."/>
        </authorList>
    </citation>
    <scope>NUCLEOTIDE SEQUENCE [LARGE SCALE GENOMIC DNA]</scope>
    <source>
        <strain evidence="14">ATCC BAA-1301 / DSM 18059 / JW/NM-WN-LF</strain>
    </source>
</reference>
<dbReference type="Pfam" id="PF00579">
    <property type="entry name" value="tRNA-synt_1b"/>
    <property type="match status" value="1"/>
</dbReference>
<comment type="similarity">
    <text evidence="10">Belongs to the class-I aminoacyl-tRNA synthetase family. TyrS type 2 subfamily.</text>
</comment>
<dbReference type="InterPro" id="IPR036986">
    <property type="entry name" value="S4_RNA-bd_sf"/>
</dbReference>
<keyword evidence="5 10" id="KW-0067">ATP-binding</keyword>
<accession>B2A5M9</accession>
<comment type="catalytic activity">
    <reaction evidence="9 10">
        <text>tRNA(Tyr) + L-tyrosine + ATP = L-tyrosyl-tRNA(Tyr) + AMP + diphosphate + H(+)</text>
        <dbReference type="Rhea" id="RHEA:10220"/>
        <dbReference type="Rhea" id="RHEA-COMP:9706"/>
        <dbReference type="Rhea" id="RHEA-COMP:9707"/>
        <dbReference type="ChEBI" id="CHEBI:15378"/>
        <dbReference type="ChEBI" id="CHEBI:30616"/>
        <dbReference type="ChEBI" id="CHEBI:33019"/>
        <dbReference type="ChEBI" id="CHEBI:58315"/>
        <dbReference type="ChEBI" id="CHEBI:78442"/>
        <dbReference type="ChEBI" id="CHEBI:78536"/>
        <dbReference type="ChEBI" id="CHEBI:456215"/>
        <dbReference type="EC" id="6.1.1.1"/>
    </reaction>
</comment>
<evidence type="ECO:0000256" key="9">
    <source>
        <dbReference type="ARBA" id="ARBA00048248"/>
    </source>
</evidence>
<dbReference type="InParanoid" id="B2A5M9"/>
<keyword evidence="4 10" id="KW-0547">Nucleotide-binding</keyword>
<dbReference type="InterPro" id="IPR014729">
    <property type="entry name" value="Rossmann-like_a/b/a_fold"/>
</dbReference>
<dbReference type="InterPro" id="IPR001412">
    <property type="entry name" value="aa-tRNA-synth_I_CS"/>
</dbReference>
<dbReference type="STRING" id="457570.Nther_1811"/>
<keyword evidence="8 10" id="KW-0030">Aminoacyl-tRNA synthetase</keyword>
<dbReference type="AlphaFoldDB" id="B2A5M9"/>
<dbReference type="SMART" id="SM00363">
    <property type="entry name" value="S4"/>
    <property type="match status" value="1"/>
</dbReference>
<sequence>MVLQNYSLERQMEIFSHGTEEIISKEELQNKIQKSIDSNEPLRLKLGLDPSAPDIHLGHTVVLRKLKQIQEMGHNVTIIIGDFTGKIGDPTGRSETRKQMTTEEILENAETYKEQIFKILYSDKTDVRFNSEWLSNLKFEDIIELSSKVTVARMLEREDFNWRYKKNRPISLHEFFYPIMQGYDSVFLDSDVEFGATEQKFNLLMGRQLQKEKGNTPQIALMLPILVGTDGEKKMSKSLGNYIGIEEKPYDMYGKTMSIPDELIIDYFTLTTDLLPEEVDEIEKALNEGKNPRDIKMKLAREIVTLYHGKEEAEKAEQEFLKVFQQRQLPEDIPEYSLETIKKDMTDEHKIPIVKLLQNCELVSSNSEGRRMVKQGAVKLEGEKVTDKNAEVEISPGAIIQVGKRKFAKITE</sequence>
<feature type="short sequence motif" description="'KMSKS' region" evidence="10">
    <location>
        <begin position="234"/>
        <end position="238"/>
    </location>
</feature>
<feature type="domain" description="RNA-binding S4" evidence="12">
    <location>
        <begin position="351"/>
        <end position="411"/>
    </location>
</feature>
<feature type="short sequence motif" description="'HIGH' region" evidence="10">
    <location>
        <begin position="50"/>
        <end position="59"/>
    </location>
</feature>
<dbReference type="GO" id="GO:0005524">
    <property type="term" value="F:ATP binding"/>
    <property type="evidence" value="ECO:0007669"/>
    <property type="project" value="UniProtKB-UniRule"/>
</dbReference>
<dbReference type="GO" id="GO:0005829">
    <property type="term" value="C:cytosol"/>
    <property type="evidence" value="ECO:0007669"/>
    <property type="project" value="TreeGrafter"/>
</dbReference>
<dbReference type="InterPro" id="IPR024108">
    <property type="entry name" value="Tyr-tRNA-ligase_bac_2"/>
</dbReference>
<dbReference type="GO" id="GO:0006437">
    <property type="term" value="P:tyrosyl-tRNA aminoacylation"/>
    <property type="evidence" value="ECO:0007669"/>
    <property type="project" value="UniProtKB-UniRule"/>
</dbReference>
<dbReference type="GO" id="GO:0003723">
    <property type="term" value="F:RNA binding"/>
    <property type="evidence" value="ECO:0007669"/>
    <property type="project" value="UniProtKB-KW"/>
</dbReference>
<comment type="subcellular location">
    <subcellularLocation>
        <location evidence="10">Cytoplasm</location>
    </subcellularLocation>
</comment>
<dbReference type="SUPFAM" id="SSF52374">
    <property type="entry name" value="Nucleotidylyl transferase"/>
    <property type="match status" value="1"/>
</dbReference>
<dbReference type="Pfam" id="PF22421">
    <property type="entry name" value="SYY_C-terminal"/>
    <property type="match status" value="1"/>
</dbReference>
<evidence type="ECO:0000256" key="10">
    <source>
        <dbReference type="HAMAP-Rule" id="MF_02007"/>
    </source>
</evidence>
<evidence type="ECO:0000256" key="7">
    <source>
        <dbReference type="ARBA" id="ARBA00022917"/>
    </source>
</evidence>
<dbReference type="Gene3D" id="3.40.50.620">
    <property type="entry name" value="HUPs"/>
    <property type="match status" value="1"/>
</dbReference>
<keyword evidence="7 10" id="KW-0648">Protein biosynthesis</keyword>
<dbReference type="GO" id="GO:0004831">
    <property type="term" value="F:tyrosine-tRNA ligase activity"/>
    <property type="evidence" value="ECO:0007669"/>
    <property type="project" value="UniProtKB-UniRule"/>
</dbReference>
<dbReference type="HAMAP" id="MF_02007">
    <property type="entry name" value="Tyr_tRNA_synth_type2"/>
    <property type="match status" value="1"/>
</dbReference>
<proteinExistence type="inferred from homology"/>
<evidence type="ECO:0000256" key="3">
    <source>
        <dbReference type="ARBA" id="ARBA00022598"/>
    </source>
</evidence>
<dbReference type="CDD" id="cd00805">
    <property type="entry name" value="TyrRS_core"/>
    <property type="match status" value="1"/>
</dbReference>
<evidence type="ECO:0000256" key="6">
    <source>
        <dbReference type="ARBA" id="ARBA00022884"/>
    </source>
</evidence>
<evidence type="ECO:0000313" key="13">
    <source>
        <dbReference type="EMBL" id="ACB85383.1"/>
    </source>
</evidence>
<evidence type="ECO:0000256" key="5">
    <source>
        <dbReference type="ARBA" id="ARBA00022840"/>
    </source>
</evidence>
<dbReference type="SUPFAM" id="SSF55174">
    <property type="entry name" value="Alpha-L RNA-binding motif"/>
    <property type="match status" value="1"/>
</dbReference>
<dbReference type="eggNOG" id="COG0162">
    <property type="taxonomic scope" value="Bacteria"/>
</dbReference>
<dbReference type="InterPro" id="IPR002942">
    <property type="entry name" value="S4_RNA-bd"/>
</dbReference>
<dbReference type="FunFam" id="1.10.240.10:FF:000006">
    <property type="entry name" value="Tyrosine--tRNA ligase"/>
    <property type="match status" value="1"/>
</dbReference>
<dbReference type="KEGG" id="nth:Nther_1811"/>
<dbReference type="Proteomes" id="UP000001683">
    <property type="component" value="Chromosome"/>
</dbReference>
<reference evidence="13 14" key="2">
    <citation type="journal article" date="2011" name="J. Bacteriol.">
        <title>Complete genome sequence of the anaerobic, halophilic alkalithermophile Natranaerobius thermophilus JW/NM-WN-LF.</title>
        <authorList>
            <person name="Zhao B."/>
            <person name="Mesbah N.M."/>
            <person name="Dalin E."/>
            <person name="Goodwin L."/>
            <person name="Nolan M."/>
            <person name="Pitluck S."/>
            <person name="Chertkov O."/>
            <person name="Brettin T.S."/>
            <person name="Han J."/>
            <person name="Larimer F.W."/>
            <person name="Land M.L."/>
            <person name="Hauser L."/>
            <person name="Kyrpides N."/>
            <person name="Wiegel J."/>
        </authorList>
    </citation>
    <scope>NUCLEOTIDE SEQUENCE [LARGE SCALE GENOMIC DNA]</scope>
    <source>
        <strain evidence="14">ATCC BAA-1301 / DSM 18059 / JW/NM-WN-LF</strain>
    </source>
</reference>
<organism evidence="13 14">
    <name type="scientific">Natranaerobius thermophilus (strain ATCC BAA-1301 / DSM 18059 / JW/NM-WN-LF)</name>
    <dbReference type="NCBI Taxonomy" id="457570"/>
    <lineage>
        <taxon>Bacteria</taxon>
        <taxon>Bacillati</taxon>
        <taxon>Bacillota</taxon>
        <taxon>Clostridia</taxon>
        <taxon>Natranaerobiales</taxon>
        <taxon>Natranaerobiaceae</taxon>
        <taxon>Natranaerobius</taxon>
    </lineage>
</organism>
<keyword evidence="3 10" id="KW-0436">Ligase</keyword>
<dbReference type="FunFam" id="3.10.290.10:FF:000022">
    <property type="entry name" value="Tyrosine--tRNA ligase"/>
    <property type="match status" value="1"/>
</dbReference>
<dbReference type="EC" id="6.1.1.1" evidence="10"/>
<dbReference type="NCBIfam" id="TIGR00234">
    <property type="entry name" value="tyrS"/>
    <property type="match status" value="1"/>
</dbReference>
<dbReference type="InterPro" id="IPR002307">
    <property type="entry name" value="Tyr-tRNA-ligase"/>
</dbReference>
<dbReference type="FunFam" id="3.40.50.620:FF:000061">
    <property type="entry name" value="Tyrosine--tRNA ligase"/>
    <property type="match status" value="1"/>
</dbReference>
<comment type="subunit">
    <text evidence="1 10">Homodimer.</text>
</comment>
<dbReference type="InterPro" id="IPR002305">
    <property type="entry name" value="aa-tRNA-synth_Ic"/>
</dbReference>
<dbReference type="InterPro" id="IPR024088">
    <property type="entry name" value="Tyr-tRNA-ligase_bac-type"/>
</dbReference>
<feature type="binding site" evidence="10">
    <location>
        <position position="237"/>
    </location>
    <ligand>
        <name>ATP</name>
        <dbReference type="ChEBI" id="CHEBI:30616"/>
    </ligand>
</feature>
<comment type="function">
    <text evidence="10">Catalyzes the attachment of tyrosine to tRNA(Tyr) in a two-step reaction: tyrosine is first activated by ATP to form Tyr-AMP and then transferred to the acceptor end of tRNA(Tyr).</text>
</comment>
<keyword evidence="14" id="KW-1185">Reference proteome</keyword>
<dbReference type="PROSITE" id="PS50889">
    <property type="entry name" value="S4"/>
    <property type="match status" value="1"/>
</dbReference>
<dbReference type="PRINTS" id="PR01040">
    <property type="entry name" value="TRNASYNTHTYR"/>
</dbReference>
<dbReference type="PANTHER" id="PTHR11766">
    <property type="entry name" value="TYROSYL-TRNA SYNTHETASE"/>
    <property type="match status" value="1"/>
</dbReference>
<dbReference type="Gene3D" id="1.10.240.10">
    <property type="entry name" value="Tyrosyl-Transfer RNA Synthetase"/>
    <property type="match status" value="1"/>
</dbReference>
<dbReference type="EMBL" id="CP001034">
    <property type="protein sequence ID" value="ACB85383.1"/>
    <property type="molecule type" value="Genomic_DNA"/>
</dbReference>
<dbReference type="FunCoup" id="B2A5M9">
    <property type="interactions" value="66"/>
</dbReference>
<protein>
    <recommendedName>
        <fullName evidence="10">Tyrosine--tRNA ligase</fullName>
        <ecNumber evidence="10">6.1.1.1</ecNumber>
    </recommendedName>
    <alternativeName>
        <fullName evidence="10">Tyrosyl-tRNA synthetase</fullName>
        <shortName evidence="10">TyrRS</shortName>
    </alternativeName>
</protein>
<keyword evidence="2 10" id="KW-0963">Cytoplasm</keyword>
<dbReference type="HOGENOM" id="CLU_024003_5_0_9"/>
<dbReference type="InterPro" id="IPR054608">
    <property type="entry name" value="SYY-like_C"/>
</dbReference>